<keyword evidence="4" id="KW-0479">Metal-binding</keyword>
<evidence type="ECO:0000256" key="4">
    <source>
        <dbReference type="ARBA" id="ARBA00022723"/>
    </source>
</evidence>
<dbReference type="Pfam" id="PF00173">
    <property type="entry name" value="Cyt-b5"/>
    <property type="match status" value="1"/>
</dbReference>
<dbReference type="AlphaFoldDB" id="A0A2Z6P2Z4"/>
<dbReference type="SUPFAM" id="SSF55856">
    <property type="entry name" value="Cytochrome b5-like heme/steroid binding domain"/>
    <property type="match status" value="1"/>
</dbReference>
<dbReference type="InterPro" id="IPR050577">
    <property type="entry name" value="MAPR/NEUFC/NENF-like"/>
</dbReference>
<dbReference type="FunFam" id="3.10.120.10:FF:000003">
    <property type="entry name" value="membrane-associated progesterone receptor component 1"/>
    <property type="match status" value="1"/>
</dbReference>
<keyword evidence="5" id="KW-0256">Endoplasmic reticulum</keyword>
<evidence type="ECO:0000256" key="1">
    <source>
        <dbReference type="ARBA" id="ARBA00004240"/>
    </source>
</evidence>
<dbReference type="Gene3D" id="3.10.120.10">
    <property type="entry name" value="Cytochrome b5-like heme/steroid binding domain"/>
    <property type="match status" value="1"/>
</dbReference>
<dbReference type="GO" id="GO:0005783">
    <property type="term" value="C:endoplasmic reticulum"/>
    <property type="evidence" value="ECO:0007669"/>
    <property type="project" value="UniProtKB-SubCell"/>
</dbReference>
<evidence type="ECO:0000256" key="3">
    <source>
        <dbReference type="ARBA" id="ARBA00022665"/>
    </source>
</evidence>
<keyword evidence="6" id="KW-0408">Iron</keyword>
<evidence type="ECO:0000313" key="12">
    <source>
        <dbReference type="Proteomes" id="UP000242715"/>
    </source>
</evidence>
<dbReference type="InterPro" id="IPR001199">
    <property type="entry name" value="Cyt_B5-like_heme/steroid-bd"/>
</dbReference>
<comment type="similarity">
    <text evidence="8">Belongs to the cytochrome b5 family. MAPR subfamily.</text>
</comment>
<evidence type="ECO:0000256" key="2">
    <source>
        <dbReference type="ARBA" id="ARBA00022617"/>
    </source>
</evidence>
<dbReference type="PANTHER" id="PTHR10281">
    <property type="entry name" value="MEMBRANE-ASSOCIATED PROGESTERONE RECEPTOR COMPONENT-RELATED"/>
    <property type="match status" value="1"/>
</dbReference>
<name>A0A2Z6P2Z4_TRISU</name>
<keyword evidence="9" id="KW-0472">Membrane</keyword>
<keyword evidence="7" id="KW-0446">Lipid-binding</keyword>
<dbReference type="GO" id="GO:0016020">
    <property type="term" value="C:membrane"/>
    <property type="evidence" value="ECO:0007669"/>
    <property type="project" value="TreeGrafter"/>
</dbReference>
<evidence type="ECO:0000259" key="10">
    <source>
        <dbReference type="SMART" id="SM01117"/>
    </source>
</evidence>
<evidence type="ECO:0000256" key="5">
    <source>
        <dbReference type="ARBA" id="ARBA00022824"/>
    </source>
</evidence>
<comment type="subcellular location">
    <subcellularLocation>
        <location evidence="1">Endoplasmic reticulum</location>
    </subcellularLocation>
</comment>
<keyword evidence="9" id="KW-1133">Transmembrane helix</keyword>
<evidence type="ECO:0000313" key="11">
    <source>
        <dbReference type="EMBL" id="GAU38049.1"/>
    </source>
</evidence>
<dbReference type="GO" id="GO:0046872">
    <property type="term" value="F:metal ion binding"/>
    <property type="evidence" value="ECO:0007669"/>
    <property type="project" value="UniProtKB-KW"/>
</dbReference>
<organism evidence="11 12">
    <name type="scientific">Trifolium subterraneum</name>
    <name type="common">Subterranean clover</name>
    <dbReference type="NCBI Taxonomy" id="3900"/>
    <lineage>
        <taxon>Eukaryota</taxon>
        <taxon>Viridiplantae</taxon>
        <taxon>Streptophyta</taxon>
        <taxon>Embryophyta</taxon>
        <taxon>Tracheophyta</taxon>
        <taxon>Spermatophyta</taxon>
        <taxon>Magnoliopsida</taxon>
        <taxon>eudicotyledons</taxon>
        <taxon>Gunneridae</taxon>
        <taxon>Pentapetalae</taxon>
        <taxon>rosids</taxon>
        <taxon>fabids</taxon>
        <taxon>Fabales</taxon>
        <taxon>Fabaceae</taxon>
        <taxon>Papilionoideae</taxon>
        <taxon>50 kb inversion clade</taxon>
        <taxon>NPAAA clade</taxon>
        <taxon>Hologalegina</taxon>
        <taxon>IRL clade</taxon>
        <taxon>Trifolieae</taxon>
        <taxon>Trifolium</taxon>
    </lineage>
</organism>
<feature type="transmembrane region" description="Helical" evidence="9">
    <location>
        <begin position="12"/>
        <end position="33"/>
    </location>
</feature>
<keyword evidence="12" id="KW-1185">Reference proteome</keyword>
<dbReference type="EMBL" id="DF973700">
    <property type="protein sequence ID" value="GAU38049.1"/>
    <property type="molecule type" value="Genomic_DNA"/>
</dbReference>
<keyword evidence="3" id="KW-0754">Steroid-binding</keyword>
<reference evidence="12" key="1">
    <citation type="journal article" date="2017" name="Front. Plant Sci.">
        <title>Climate Clever Clovers: New Paradigm to Reduce the Environmental Footprint of Ruminants by Breeding Low Methanogenic Forages Utilizing Haplotype Variation.</title>
        <authorList>
            <person name="Kaur P."/>
            <person name="Appels R."/>
            <person name="Bayer P.E."/>
            <person name="Keeble-Gagnere G."/>
            <person name="Wang J."/>
            <person name="Hirakawa H."/>
            <person name="Shirasawa K."/>
            <person name="Vercoe P."/>
            <person name="Stefanova K."/>
            <person name="Durmic Z."/>
            <person name="Nichols P."/>
            <person name="Revell C."/>
            <person name="Isobe S.N."/>
            <person name="Edwards D."/>
            <person name="Erskine W."/>
        </authorList>
    </citation>
    <scope>NUCLEOTIDE SEQUENCE [LARGE SCALE GENOMIC DNA]</scope>
    <source>
        <strain evidence="12">cv. Daliak</strain>
    </source>
</reference>
<dbReference type="Proteomes" id="UP000242715">
    <property type="component" value="Unassembled WGS sequence"/>
</dbReference>
<sequence length="227" mass="25384">MGFYTTITDEITFYTGLSPTAFFTIAFLTLIVYRTVSSMFVSPEDFNKPPVVSARFGSGSGFNVAEPPKKPVQVGEITEKELRLYNGSDSSKPILISVKGQIYDVSEGRNFYGPGGSYTMFAGKECSRALALLSFKPQDINGNLEGLDESELAILEDWEYKFIDKYPKVGRLVPEQRTQQIEHNQEDNLNLNNERHEECLPDISTMLSNSGAAEFIKPILFCDTCLE</sequence>
<accession>A0A2Z6P2Z4</accession>
<gene>
    <name evidence="11" type="ORF">TSUD_146080</name>
</gene>
<keyword evidence="2" id="KW-0349">Heme</keyword>
<keyword evidence="9" id="KW-0812">Transmembrane</keyword>
<evidence type="ECO:0000256" key="6">
    <source>
        <dbReference type="ARBA" id="ARBA00023004"/>
    </source>
</evidence>
<dbReference type="PANTHER" id="PTHR10281:SF72">
    <property type="entry name" value="NEUDESIN"/>
    <property type="match status" value="1"/>
</dbReference>
<protein>
    <recommendedName>
        <fullName evidence="10">Cytochrome b5 heme-binding domain-containing protein</fullName>
    </recommendedName>
</protein>
<evidence type="ECO:0000256" key="7">
    <source>
        <dbReference type="ARBA" id="ARBA00023121"/>
    </source>
</evidence>
<dbReference type="InterPro" id="IPR036400">
    <property type="entry name" value="Cyt_B5-like_heme/steroid_sf"/>
</dbReference>
<evidence type="ECO:0000256" key="9">
    <source>
        <dbReference type="SAM" id="Phobius"/>
    </source>
</evidence>
<dbReference type="OrthoDB" id="547796at2759"/>
<evidence type="ECO:0000256" key="8">
    <source>
        <dbReference type="ARBA" id="ARBA00038357"/>
    </source>
</evidence>
<dbReference type="SMART" id="SM01117">
    <property type="entry name" value="Cyt-b5"/>
    <property type="match status" value="1"/>
</dbReference>
<proteinExistence type="inferred from homology"/>
<feature type="domain" description="Cytochrome b5 heme-binding" evidence="10">
    <location>
        <begin position="77"/>
        <end position="173"/>
    </location>
</feature>
<dbReference type="GO" id="GO:0005496">
    <property type="term" value="F:steroid binding"/>
    <property type="evidence" value="ECO:0007669"/>
    <property type="project" value="UniProtKB-KW"/>
</dbReference>